<protein>
    <recommendedName>
        <fullName evidence="1">ATP-dependent DNA helicase</fullName>
        <ecNumber evidence="1">5.6.2.3</ecNumber>
    </recommendedName>
</protein>
<dbReference type="Pfam" id="PF05970">
    <property type="entry name" value="PIF1"/>
    <property type="match status" value="1"/>
</dbReference>
<dbReference type="AlphaFoldDB" id="A0A8H5CA96"/>
<dbReference type="InterPro" id="IPR010285">
    <property type="entry name" value="DNA_helicase_pif1-like_DEAD"/>
</dbReference>
<comment type="cofactor">
    <cofactor evidence="1">
        <name>Mg(2+)</name>
        <dbReference type="ChEBI" id="CHEBI:18420"/>
    </cofactor>
</comment>
<keyword evidence="1" id="KW-0547">Nucleotide-binding</keyword>
<keyword evidence="4" id="KW-1185">Reference proteome</keyword>
<dbReference type="InterPro" id="IPR051055">
    <property type="entry name" value="PIF1_helicase"/>
</dbReference>
<proteinExistence type="inferred from homology"/>
<keyword evidence="1" id="KW-0067">ATP-binding</keyword>
<evidence type="ECO:0000313" key="3">
    <source>
        <dbReference type="EMBL" id="KAF5338016.1"/>
    </source>
</evidence>
<sequence>MNIRHECYDARDDYHAQLKLQVAAQYDKDADLDTEDEEEECPDDADVADVLDAVLLEESGIGVWSQKKLDQMKEVEAVMQSAGWTVDSVSSQTRSTEDSFAPDRMMGPNKWKSVVSAARKEVLDSRLVNAKGHILAHDDDVGSKDPAYDGVKVVNDARVLPGAYFLSEFELADADVQAQLTEAVTKYSLNEEQRRAFSIVARHSISVSPAPLLMYIGGMGGTGKTRVIDSLRYWFTIRSEANRMAVTAPTGAAASVVRGSTYHSYLGVATGDRRAYAPRGGRALDEARLRMRGVDYIFMDEISMVSCQDLYLIDKRLKDVTTLEDMPFGGLSIIVAGDFAQLPPARGLSLYSGEVSKVQRPRQSQTDQENTLGLLLWNLFVTVVVLRQNMRQTNTSDAAEDSLRTCLEHMRYKDCTEADLEFLRSRIPSNNPALNLGDPMWCDVSVITAWNTHKDQINAMNAIRFARENNRPLHMFYSVDRQGRGKGRVRQKPARDTNEPKIRLTPAVQEALWRSPPYTSEHIPACLPLCIGMPVMIRNNDATELGITKGQEAVVKGWTSQEIPGFPGRFALEVLFVKLVNPKDNIKLPHLEENVVPLTRMSTALRAVLPNDAGIHISRQQVPVLLNFAMTDYASQGKTREEYRVIDTLDEITKGRFEGTLPPAVVQRLRASTILSYKAWQRMQAATKADIASRKRKAGDLSGVEERQSKFRKMVHVAETIGLQSSKRKAEQSLCEDVRPSKVQSWKWDDVNWSCAYDSYFTILRQILPYAFDLFAAAHADDLPLDSCRLRLRTILWEMDPVGFPKGQLGADLYSLTRAVNGVPPPTDPSNTTHRLCFGCHRRIPGFMFEGIGRYTVMRTTLTRDESVARYLASLERVSGQCDECAGDLMIEHEYPSLMYRLAGVVYWGGNHFASRVVDHDMRVYAYDGMVNEGKLEYEFTLRTTSQLRSLSTIFALQLWAPPAIFAPSRWKTKEKRKQPSNSSWYRSVDCSGPLMFSDGDVLAISSRFDTAHQEGLFSTVKGCVVGARCTQAHLVSIAVHPGYEAAPRSIDLYVEQYLYPPTYAAPAAPRNLEHAGSCIRRYPHGAPRLQRNNWAIFTATKAGRGPIDLPVNDLYESYKCEDGVRTVWGNIVVVKTDRMGEVCDMVEKDIGVAELLIYSLFEDDNKYNHPLVVNPLVSPKPKSYWGWQAW</sequence>
<dbReference type="OrthoDB" id="432234at2759"/>
<comment type="caution">
    <text evidence="3">The sequence shown here is derived from an EMBL/GenBank/DDBJ whole genome shotgun (WGS) entry which is preliminary data.</text>
</comment>
<dbReference type="Proteomes" id="UP000541558">
    <property type="component" value="Unassembled WGS sequence"/>
</dbReference>
<name>A0A8H5CA96_9AGAR</name>
<keyword evidence="1" id="KW-0234">DNA repair</keyword>
<dbReference type="GO" id="GO:0043139">
    <property type="term" value="F:5'-3' DNA helicase activity"/>
    <property type="evidence" value="ECO:0007669"/>
    <property type="project" value="UniProtKB-EC"/>
</dbReference>
<gene>
    <name evidence="3" type="ORF">D9611_014641</name>
</gene>
<accession>A0A8H5CA96</accession>
<keyword evidence="1" id="KW-0347">Helicase</keyword>
<evidence type="ECO:0000313" key="4">
    <source>
        <dbReference type="Proteomes" id="UP000541558"/>
    </source>
</evidence>
<keyword evidence="1" id="KW-0378">Hydrolase</keyword>
<dbReference type="GO" id="GO:0000723">
    <property type="term" value="P:telomere maintenance"/>
    <property type="evidence" value="ECO:0007669"/>
    <property type="project" value="InterPro"/>
</dbReference>
<comment type="catalytic activity">
    <reaction evidence="1">
        <text>ATP + H2O = ADP + phosphate + H(+)</text>
        <dbReference type="Rhea" id="RHEA:13065"/>
        <dbReference type="ChEBI" id="CHEBI:15377"/>
        <dbReference type="ChEBI" id="CHEBI:15378"/>
        <dbReference type="ChEBI" id="CHEBI:30616"/>
        <dbReference type="ChEBI" id="CHEBI:43474"/>
        <dbReference type="ChEBI" id="CHEBI:456216"/>
        <dbReference type="EC" id="5.6.2.3"/>
    </reaction>
</comment>
<dbReference type="GO" id="GO:0006281">
    <property type="term" value="P:DNA repair"/>
    <property type="evidence" value="ECO:0007669"/>
    <property type="project" value="UniProtKB-KW"/>
</dbReference>
<evidence type="ECO:0000256" key="1">
    <source>
        <dbReference type="RuleBase" id="RU363044"/>
    </source>
</evidence>
<dbReference type="SUPFAM" id="SSF52540">
    <property type="entry name" value="P-loop containing nucleoside triphosphate hydrolases"/>
    <property type="match status" value="2"/>
</dbReference>
<reference evidence="3 4" key="1">
    <citation type="journal article" date="2020" name="ISME J.">
        <title>Uncovering the hidden diversity of litter-decomposition mechanisms in mushroom-forming fungi.</title>
        <authorList>
            <person name="Floudas D."/>
            <person name="Bentzer J."/>
            <person name="Ahren D."/>
            <person name="Johansson T."/>
            <person name="Persson P."/>
            <person name="Tunlid A."/>
        </authorList>
    </citation>
    <scope>NUCLEOTIDE SEQUENCE [LARGE SCALE GENOMIC DNA]</scope>
    <source>
        <strain evidence="3 4">CBS 175.51</strain>
    </source>
</reference>
<dbReference type="PANTHER" id="PTHR47642">
    <property type="entry name" value="ATP-DEPENDENT DNA HELICASE"/>
    <property type="match status" value="1"/>
</dbReference>
<dbReference type="EMBL" id="JAACJK010000019">
    <property type="protein sequence ID" value="KAF5338016.1"/>
    <property type="molecule type" value="Genomic_DNA"/>
</dbReference>
<dbReference type="EC" id="5.6.2.3" evidence="1"/>
<keyword evidence="1" id="KW-0233">DNA recombination</keyword>
<organism evidence="3 4">
    <name type="scientific">Ephemerocybe angulata</name>
    <dbReference type="NCBI Taxonomy" id="980116"/>
    <lineage>
        <taxon>Eukaryota</taxon>
        <taxon>Fungi</taxon>
        <taxon>Dikarya</taxon>
        <taxon>Basidiomycota</taxon>
        <taxon>Agaricomycotina</taxon>
        <taxon>Agaricomycetes</taxon>
        <taxon>Agaricomycetidae</taxon>
        <taxon>Agaricales</taxon>
        <taxon>Agaricineae</taxon>
        <taxon>Psathyrellaceae</taxon>
        <taxon>Ephemerocybe</taxon>
    </lineage>
</organism>
<dbReference type="GO" id="GO:0016787">
    <property type="term" value="F:hydrolase activity"/>
    <property type="evidence" value="ECO:0007669"/>
    <property type="project" value="UniProtKB-KW"/>
</dbReference>
<dbReference type="GO" id="GO:0006310">
    <property type="term" value="P:DNA recombination"/>
    <property type="evidence" value="ECO:0007669"/>
    <property type="project" value="UniProtKB-KW"/>
</dbReference>
<dbReference type="GO" id="GO:0005524">
    <property type="term" value="F:ATP binding"/>
    <property type="evidence" value="ECO:0007669"/>
    <property type="project" value="UniProtKB-KW"/>
</dbReference>
<comment type="similarity">
    <text evidence="1">Belongs to the helicase family.</text>
</comment>
<dbReference type="Gene3D" id="3.40.50.300">
    <property type="entry name" value="P-loop containing nucleotide triphosphate hydrolases"/>
    <property type="match status" value="1"/>
</dbReference>
<keyword evidence="1" id="KW-0227">DNA damage</keyword>
<evidence type="ECO:0000259" key="2">
    <source>
        <dbReference type="Pfam" id="PF05970"/>
    </source>
</evidence>
<feature type="domain" description="DNA helicase Pif1-like DEAD-box helicase" evidence="2">
    <location>
        <begin position="189"/>
        <end position="400"/>
    </location>
</feature>
<dbReference type="InterPro" id="IPR027417">
    <property type="entry name" value="P-loop_NTPase"/>
</dbReference>